<feature type="domain" description="FtsK" evidence="12">
    <location>
        <begin position="1213"/>
        <end position="1402"/>
    </location>
</feature>
<name>A0ABX2K535_9MYCO</name>
<dbReference type="InterPro" id="IPR027417">
    <property type="entry name" value="P-loop_NTPase"/>
</dbReference>
<feature type="binding site" evidence="9">
    <location>
        <begin position="915"/>
        <end position="922"/>
    </location>
    <ligand>
        <name>ATP</name>
        <dbReference type="ChEBI" id="CHEBI:30616"/>
    </ligand>
</feature>
<dbReference type="RefSeq" id="WP_174399888.1">
    <property type="nucleotide sequence ID" value="NZ_VBSB01000014.1"/>
</dbReference>
<dbReference type="PANTHER" id="PTHR22683:SF1">
    <property type="entry name" value="TYPE VII SECRETION SYSTEM PROTEIN ESSC"/>
    <property type="match status" value="1"/>
</dbReference>
<dbReference type="SUPFAM" id="SSF52540">
    <property type="entry name" value="P-loop containing nucleoside triphosphate hydrolases"/>
    <property type="match status" value="3"/>
</dbReference>
<dbReference type="Gene3D" id="3.40.50.300">
    <property type="entry name" value="P-loop containing nucleotide triphosphate hydrolases"/>
    <property type="match status" value="4"/>
</dbReference>
<keyword evidence="4" id="KW-0677">Repeat</keyword>
<feature type="compositionally biased region" description="Basic and acidic residues" evidence="10">
    <location>
        <begin position="9"/>
        <end position="25"/>
    </location>
</feature>
<dbReference type="InterPro" id="IPR050206">
    <property type="entry name" value="FtsK/SpoIIIE/SftA"/>
</dbReference>
<feature type="domain" description="FtsK" evidence="12">
    <location>
        <begin position="467"/>
        <end position="674"/>
    </location>
</feature>
<evidence type="ECO:0000256" key="11">
    <source>
        <dbReference type="SAM" id="Phobius"/>
    </source>
</evidence>
<dbReference type="Proteomes" id="UP000708347">
    <property type="component" value="Unassembled WGS sequence"/>
</dbReference>
<sequence>MSTTTGFVRPDRLDAPKIPGGKHDLGSPPEVPRKTPTPIVQFIFPVVIVVMLVGMVVVMVSSGGGLSGKSFSPYMMIFPLFMLMSVMGMASHSVGGGSQIGEVTEDRKDYLRYLGIQRRRVQKTGEIQHQVRQWDNPQPEVLPSLVESARMWERRSDSPNFAQVRVGLGTERLATKLEPPDTAPIDELEPVTARALRRFVDTHKTQSGMPLAIALRTYPFISITDEAGGADAAGLVRSMICELATFHGPDDLLVAVITEDPDGPAWGWVKWLPHNQHPSAEDSVGSARMVYPDVPTAREALDGLVRQRTAHNKDTTTSVPQLVIVSDRAESMTSAASLIGRDGIDGVTLIDLQPGAVSETLKAPFPLTIVDGLLYAPDDRGKQTKFAAPDSVSVQFAADSARMLSRFRPASEMDIIERQVTRKVAKAGLLGHLGIHDAAMVDPAVTQRSAIEMRDFMRPAIGVTPADELVYLDLKETGQGGTGPHGITIGATGAGKSEFLRTLVLSLVLTHSSERLNMLLVDYKGGAAFLGFDALPHVSAILTNMEAEHHLVDRMDVAIRGEINRRQEVFRAAETRPDVHTTVPNIHKYNEIRASGIPLEPLPALFIVVDEFSALLEQNADFAKLFALIGQQGRSMGIYLLLSSQELRSGRISQVEAHLSYRIALRTNNVQESRDVLGTGDASELPETPGSAYMKTVSGDLIRWRAFFTGDAYVAPKRSVASAMTAIGAAPDRPRPRLFTAAPALTAAEQQAELAARSAPELAAGSNGHSPNGTPGVGAATPAGDYHAVGGVSAAVVAAVPAAAVPAGTQAVSGAGAAPAAAAKTDSPVTGINVSTVAQVLVDRLKGHGLEAHRIWLPPLDYTHSVYQVLHDPDLYWPVQRGPLRIPIGVVDTPYYQRRDAMVIDLMADNVAVIGSGGSGRSTALQTLIMSAAATHSSGELQFYCLDFSNGKLMALSGLAHVGSVATRNETAKVSRTIAEMTAIVRRREKLFVEHNINGLADFRRRKAQNDPALRSDKHGDVVLVIDGWTTITKDEAAGLDHLESAVTLLAAQGKSLGVHVVIASSRHADFKPAIKEELGYRLELRLNEATTSEVSRKKADTVPSKPGRGIVKSTRPRSGDVYNPEVLDLLVALPILTADMRPQPLSTQLEVDVRDSIALVNGTNPVRAPQVRLLPNDQPRAEFMSLVPPQPPPPGPHRAQLRVALGLGEAEFDPKVVDFNDNTQTHFIVIADQQSGKTTVLRHLVTSLIEQNGPNGVRFLVVDFHRRLLGVLPSAEYGVYATTDEELQQQVAVLAEALPARFPPSDINPARLNRRDWWTGPDIFVIVDNAHELAGQMGRPDALYPLLKFLPRGRDVGLHVVASYRTGGVSKFIYGSGLLGELKNLNSPGIVMSGSKDEGPLIDTVRATAQPPGRGTLVTREFTELVQVPNLPAPDDE</sequence>
<keyword evidence="7 11" id="KW-1133">Transmembrane helix</keyword>
<keyword evidence="6 9" id="KW-0067">ATP-binding</keyword>
<dbReference type="Pfam" id="PF01580">
    <property type="entry name" value="FtsK_SpoIIIE"/>
    <property type="match status" value="3"/>
</dbReference>
<dbReference type="InterPro" id="IPR002543">
    <property type="entry name" value="FtsK_dom"/>
</dbReference>
<dbReference type="InterPro" id="IPR023837">
    <property type="entry name" value="EccCb-like_Actinobacteria"/>
</dbReference>
<evidence type="ECO:0000256" key="9">
    <source>
        <dbReference type="PROSITE-ProRule" id="PRU00289"/>
    </source>
</evidence>
<dbReference type="NCBIfam" id="TIGR03924">
    <property type="entry name" value="T7SS_EccC_a"/>
    <property type="match status" value="1"/>
</dbReference>
<feature type="transmembrane region" description="Helical" evidence="11">
    <location>
        <begin position="39"/>
        <end position="59"/>
    </location>
</feature>
<comment type="caution">
    <text evidence="13">The sequence shown here is derived from an EMBL/GenBank/DDBJ whole genome shotgun (WGS) entry which is preliminary data.</text>
</comment>
<feature type="binding site" evidence="9">
    <location>
        <begin position="490"/>
        <end position="497"/>
    </location>
    <ligand>
        <name>ATP</name>
        <dbReference type="ChEBI" id="CHEBI:30616"/>
    </ligand>
</feature>
<evidence type="ECO:0000256" key="1">
    <source>
        <dbReference type="ARBA" id="ARBA00004651"/>
    </source>
</evidence>
<keyword evidence="2" id="KW-1003">Cell membrane</keyword>
<evidence type="ECO:0000256" key="2">
    <source>
        <dbReference type="ARBA" id="ARBA00022475"/>
    </source>
</evidence>
<evidence type="ECO:0000313" key="14">
    <source>
        <dbReference type="Proteomes" id="UP000708347"/>
    </source>
</evidence>
<evidence type="ECO:0000313" key="13">
    <source>
        <dbReference type="EMBL" id="NTY62161.1"/>
    </source>
</evidence>
<organism evidence="13 14">
    <name type="scientific">Mycolicibacterium sphagni</name>
    <dbReference type="NCBI Taxonomy" id="1786"/>
    <lineage>
        <taxon>Bacteria</taxon>
        <taxon>Bacillati</taxon>
        <taxon>Actinomycetota</taxon>
        <taxon>Actinomycetes</taxon>
        <taxon>Mycobacteriales</taxon>
        <taxon>Mycobacteriaceae</taxon>
        <taxon>Mycolicibacterium</taxon>
    </lineage>
</organism>
<protein>
    <submittedName>
        <fullName evidence="13">Type VII secretion protein EccCa</fullName>
    </submittedName>
</protein>
<evidence type="ECO:0000256" key="4">
    <source>
        <dbReference type="ARBA" id="ARBA00022737"/>
    </source>
</evidence>
<feature type="region of interest" description="Disordered" evidence="10">
    <location>
        <begin position="1"/>
        <end position="32"/>
    </location>
</feature>
<evidence type="ECO:0000256" key="7">
    <source>
        <dbReference type="ARBA" id="ARBA00022989"/>
    </source>
</evidence>
<gene>
    <name evidence="13" type="primary">eccCa</name>
    <name evidence="13" type="ORF">FEG63_21700</name>
</gene>
<dbReference type="PANTHER" id="PTHR22683">
    <property type="entry name" value="SPORULATION PROTEIN RELATED"/>
    <property type="match status" value="1"/>
</dbReference>
<evidence type="ECO:0000259" key="12">
    <source>
        <dbReference type="PROSITE" id="PS50901"/>
    </source>
</evidence>
<evidence type="ECO:0000256" key="3">
    <source>
        <dbReference type="ARBA" id="ARBA00022692"/>
    </source>
</evidence>
<dbReference type="EMBL" id="VBSB01000014">
    <property type="protein sequence ID" value="NTY62161.1"/>
    <property type="molecule type" value="Genomic_DNA"/>
</dbReference>
<feature type="domain" description="FtsK" evidence="12">
    <location>
        <begin position="899"/>
        <end position="1094"/>
    </location>
</feature>
<feature type="region of interest" description="Disordered" evidence="10">
    <location>
        <begin position="755"/>
        <end position="779"/>
    </location>
</feature>
<comment type="subcellular location">
    <subcellularLocation>
        <location evidence="1">Cell membrane</location>
        <topology evidence="1">Multi-pass membrane protein</topology>
    </subcellularLocation>
</comment>
<evidence type="ECO:0000256" key="6">
    <source>
        <dbReference type="ARBA" id="ARBA00022840"/>
    </source>
</evidence>
<feature type="region of interest" description="Disordered" evidence="10">
    <location>
        <begin position="1096"/>
        <end position="1118"/>
    </location>
</feature>
<accession>A0ABX2K535</accession>
<keyword evidence="3 11" id="KW-0812">Transmembrane</keyword>
<dbReference type="InterPro" id="IPR023836">
    <property type="entry name" value="EccCa-like_Actinobacteria"/>
</dbReference>
<reference evidence="13 14" key="1">
    <citation type="submission" date="2019-05" db="EMBL/GenBank/DDBJ databases">
        <title>Mycolicibacterium sphagni ENV482 genome assembly.</title>
        <authorList>
            <person name="Chen W."/>
            <person name="Faulkner N.W."/>
            <person name="Hyman M.R."/>
        </authorList>
    </citation>
    <scope>NUCLEOTIDE SEQUENCE [LARGE SCALE GENOMIC DNA]</scope>
    <source>
        <strain evidence="13 14">ENV482</strain>
    </source>
</reference>
<evidence type="ECO:0000256" key="8">
    <source>
        <dbReference type="ARBA" id="ARBA00023136"/>
    </source>
</evidence>
<dbReference type="PROSITE" id="PS50901">
    <property type="entry name" value="FTSK"/>
    <property type="match status" value="3"/>
</dbReference>
<feature type="binding site" evidence="9">
    <location>
        <begin position="1232"/>
        <end position="1239"/>
    </location>
    <ligand>
        <name>ATP</name>
        <dbReference type="ChEBI" id="CHEBI:30616"/>
    </ligand>
</feature>
<feature type="transmembrane region" description="Helical" evidence="11">
    <location>
        <begin position="71"/>
        <end position="90"/>
    </location>
</feature>
<evidence type="ECO:0000256" key="5">
    <source>
        <dbReference type="ARBA" id="ARBA00022741"/>
    </source>
</evidence>
<dbReference type="NCBIfam" id="TIGR03925">
    <property type="entry name" value="T7SS_EccC_b"/>
    <property type="match status" value="1"/>
</dbReference>
<evidence type="ECO:0000256" key="10">
    <source>
        <dbReference type="SAM" id="MobiDB-lite"/>
    </source>
</evidence>
<keyword evidence="14" id="KW-1185">Reference proteome</keyword>
<keyword evidence="8 11" id="KW-0472">Membrane</keyword>
<keyword evidence="5 9" id="KW-0547">Nucleotide-binding</keyword>
<proteinExistence type="predicted"/>